<evidence type="ECO:0000256" key="8">
    <source>
        <dbReference type="SAM" id="MobiDB-lite"/>
    </source>
</evidence>
<keyword evidence="2 9" id="KW-0812">Transmembrane</keyword>
<dbReference type="AlphaFoldDB" id="A0A3R7PIA7"/>
<name>A0A3R7PIA7_PENVA</name>
<evidence type="ECO:0000256" key="4">
    <source>
        <dbReference type="ARBA" id="ARBA00023136"/>
    </source>
</evidence>
<evidence type="ECO:0000313" key="12">
    <source>
        <dbReference type="EMBL" id="ROT67465.1"/>
    </source>
</evidence>
<comment type="subcellular location">
    <subcellularLocation>
        <location evidence="1">Membrane</location>
        <topology evidence="1">Single-pass type I membrane protein</topology>
    </subcellularLocation>
</comment>
<evidence type="ECO:0000256" key="5">
    <source>
        <dbReference type="ARBA" id="ARBA00023157"/>
    </source>
</evidence>
<sequence>MRSLCHTNFEVGLLVLSALRALSLDTPCTEGKTSCDSTAMNALSKASNAAQSPVLSRDMSRSTQRPWVIRSSTTARTTYECYEGYLGITILPPGELTAEVGKPYNVACLIDPKLGLQAEDVDFTCDGSPIPETESHDNRIDATISSAEQGRYNLVCQGGEKVCWRSLRVGYPPLDVENLTCISRNWQALECSWTVPENAAHPASEDYRPYLAGALGHESCDLLYGCRPQDDHECCIWTNATYSPSAEDIQIYFVTQNPLGTATFRHNFSNFAIVLPNPPEKVTSEEKTPLRIQVTWQTPFSLREFPPGLLYRIDHRVSDVQAPPPFLSLPGEPCQGDLSWMNVGNVSAVNVTLQEMDINPTSPRVHFALSAETADGVSSGMSWDSCVSPEVYNTLRTPPTIQGTNPKSSSVEVSWAVGCHGRAGVIEKLEAICYHYNSTQCTEDEPCMTSQGDGDSETVVFDNLQPSTNYTVRLRLLYRSGLSEWSVPAPFTTEDPQPHSSLPLWLIAMIVSASVLALVAGALGGRVVVRKIIKTHENLSRPIVLPQGPASGEERPKPQPSNYQRKNITAILKSLNEAKEKYPQDEDRVDAEGHEGLTKIGKTGMDITSNGGVSKQTEHRAADNIRDVAPPDTSNHAYVRLSGYLEDFVKKTEDNTDHDGLQTQDRESEDVTLAVINGYVVVNYPPRSQGVNPISSQPQCLANCSSSEDEEARASHPLAAGSRGYVQCSVTENRVVAQGATGLRGGHTNMEMKDILSGPHLGNAQPAQPRHNNDTKL</sequence>
<dbReference type="SUPFAM" id="SSF49265">
    <property type="entry name" value="Fibronectin type III"/>
    <property type="match status" value="2"/>
</dbReference>
<dbReference type="Proteomes" id="UP000283509">
    <property type="component" value="Unassembled WGS sequence"/>
</dbReference>
<dbReference type="GO" id="GO:0009897">
    <property type="term" value="C:external side of plasma membrane"/>
    <property type="evidence" value="ECO:0007669"/>
    <property type="project" value="TreeGrafter"/>
</dbReference>
<protein>
    <recommendedName>
        <fullName evidence="11">Fibronectin type-III domain-containing protein</fullName>
    </recommendedName>
</protein>
<feature type="region of interest" description="Disordered" evidence="8">
    <location>
        <begin position="743"/>
        <end position="777"/>
    </location>
</feature>
<feature type="signal peptide" evidence="10">
    <location>
        <begin position="1"/>
        <end position="23"/>
    </location>
</feature>
<dbReference type="InterPro" id="IPR013783">
    <property type="entry name" value="Ig-like_fold"/>
</dbReference>
<evidence type="ECO:0000259" key="11">
    <source>
        <dbReference type="PROSITE" id="PS50853"/>
    </source>
</evidence>
<feature type="chain" id="PRO_5018740180" description="Fibronectin type-III domain-containing protein" evidence="10">
    <location>
        <begin position="24"/>
        <end position="777"/>
    </location>
</feature>
<comment type="caution">
    <text evidence="12">The sequence shown here is derived from an EMBL/GenBank/DDBJ whole genome shotgun (WGS) entry which is preliminary data.</text>
</comment>
<dbReference type="GO" id="GO:0004896">
    <property type="term" value="F:cytokine receptor activity"/>
    <property type="evidence" value="ECO:0007669"/>
    <property type="project" value="TreeGrafter"/>
</dbReference>
<dbReference type="STRING" id="6689.A0A3R7PIA7"/>
<evidence type="ECO:0000256" key="9">
    <source>
        <dbReference type="SAM" id="Phobius"/>
    </source>
</evidence>
<keyword evidence="6" id="KW-0675">Receptor</keyword>
<evidence type="ECO:0000256" key="6">
    <source>
        <dbReference type="ARBA" id="ARBA00023170"/>
    </source>
</evidence>
<accession>A0A3R7PIA7</accession>
<dbReference type="SMART" id="SM00060">
    <property type="entry name" value="FN3"/>
    <property type="match status" value="2"/>
</dbReference>
<dbReference type="Pfam" id="PF00041">
    <property type="entry name" value="fn3"/>
    <property type="match status" value="1"/>
</dbReference>
<keyword evidence="3 9" id="KW-1133">Transmembrane helix</keyword>
<dbReference type="PANTHER" id="PTHR23037">
    <property type="entry name" value="CYTOKINE RECEPTOR"/>
    <property type="match status" value="1"/>
</dbReference>
<reference evidence="12 13" key="2">
    <citation type="submission" date="2019-01" db="EMBL/GenBank/DDBJ databases">
        <title>The decoding of complex shrimp genome reveals the adaptation for benthos swimmer, frequently molting mechanism and breeding impact on genome.</title>
        <authorList>
            <person name="Sun Y."/>
            <person name="Gao Y."/>
            <person name="Yu Y."/>
        </authorList>
    </citation>
    <scope>NUCLEOTIDE SEQUENCE [LARGE SCALE GENOMIC DNA]</scope>
    <source>
        <tissue evidence="12">Muscle</tissue>
    </source>
</reference>
<evidence type="ECO:0000256" key="3">
    <source>
        <dbReference type="ARBA" id="ARBA00022989"/>
    </source>
</evidence>
<keyword evidence="5" id="KW-1015">Disulfide bond</keyword>
<organism evidence="12 13">
    <name type="scientific">Penaeus vannamei</name>
    <name type="common">Whiteleg shrimp</name>
    <name type="synonym">Litopenaeus vannamei</name>
    <dbReference type="NCBI Taxonomy" id="6689"/>
    <lineage>
        <taxon>Eukaryota</taxon>
        <taxon>Metazoa</taxon>
        <taxon>Ecdysozoa</taxon>
        <taxon>Arthropoda</taxon>
        <taxon>Crustacea</taxon>
        <taxon>Multicrustacea</taxon>
        <taxon>Malacostraca</taxon>
        <taxon>Eumalacostraca</taxon>
        <taxon>Eucarida</taxon>
        <taxon>Decapoda</taxon>
        <taxon>Dendrobranchiata</taxon>
        <taxon>Penaeoidea</taxon>
        <taxon>Penaeidae</taxon>
        <taxon>Penaeus</taxon>
    </lineage>
</organism>
<keyword evidence="13" id="KW-1185">Reference proteome</keyword>
<dbReference type="InterPro" id="IPR036116">
    <property type="entry name" value="FN3_sf"/>
</dbReference>
<feature type="region of interest" description="Disordered" evidence="8">
    <location>
        <begin position="600"/>
        <end position="621"/>
    </location>
</feature>
<gene>
    <name evidence="12" type="ORF">C7M84_014462</name>
</gene>
<keyword evidence="10" id="KW-0732">Signal</keyword>
<evidence type="ECO:0000256" key="2">
    <source>
        <dbReference type="ARBA" id="ARBA00022692"/>
    </source>
</evidence>
<evidence type="ECO:0000313" key="13">
    <source>
        <dbReference type="Proteomes" id="UP000283509"/>
    </source>
</evidence>
<feature type="compositionally biased region" description="Polar residues" evidence="8">
    <location>
        <begin position="606"/>
        <end position="615"/>
    </location>
</feature>
<reference evidence="12 13" key="1">
    <citation type="submission" date="2018-04" db="EMBL/GenBank/DDBJ databases">
        <authorList>
            <person name="Zhang X."/>
            <person name="Yuan J."/>
            <person name="Li F."/>
            <person name="Xiang J."/>
        </authorList>
    </citation>
    <scope>NUCLEOTIDE SEQUENCE [LARGE SCALE GENOMIC DNA]</scope>
    <source>
        <tissue evidence="12">Muscle</tissue>
    </source>
</reference>
<dbReference type="Gene3D" id="2.60.40.10">
    <property type="entry name" value="Immunoglobulins"/>
    <property type="match status" value="2"/>
</dbReference>
<dbReference type="InterPro" id="IPR003961">
    <property type="entry name" value="FN3_dom"/>
</dbReference>
<evidence type="ECO:0000256" key="7">
    <source>
        <dbReference type="ARBA" id="ARBA00023180"/>
    </source>
</evidence>
<dbReference type="PANTHER" id="PTHR23037:SF22">
    <property type="entry name" value="CYTOKINE RECEPTOR COMMON SUBUNIT BETA"/>
    <property type="match status" value="1"/>
</dbReference>
<feature type="domain" description="Fibronectin type-III" evidence="11">
    <location>
        <begin position="397"/>
        <end position="496"/>
    </location>
</feature>
<evidence type="ECO:0000256" key="1">
    <source>
        <dbReference type="ARBA" id="ARBA00004479"/>
    </source>
</evidence>
<dbReference type="CDD" id="cd00063">
    <property type="entry name" value="FN3"/>
    <property type="match status" value="1"/>
</dbReference>
<keyword evidence="7" id="KW-0325">Glycoprotein</keyword>
<keyword evidence="4 9" id="KW-0472">Membrane</keyword>
<proteinExistence type="predicted"/>
<evidence type="ECO:0000256" key="10">
    <source>
        <dbReference type="SAM" id="SignalP"/>
    </source>
</evidence>
<feature type="region of interest" description="Disordered" evidence="8">
    <location>
        <begin position="542"/>
        <end position="565"/>
    </location>
</feature>
<dbReference type="PROSITE" id="PS50853">
    <property type="entry name" value="FN3"/>
    <property type="match status" value="1"/>
</dbReference>
<dbReference type="OrthoDB" id="6381660at2759"/>
<feature type="transmembrane region" description="Helical" evidence="9">
    <location>
        <begin position="502"/>
        <end position="524"/>
    </location>
</feature>
<dbReference type="EMBL" id="QCYY01002808">
    <property type="protein sequence ID" value="ROT67465.1"/>
    <property type="molecule type" value="Genomic_DNA"/>
</dbReference>